<dbReference type="InterPro" id="IPR004299">
    <property type="entry name" value="MBOAT_fam"/>
</dbReference>
<keyword evidence="3" id="KW-0879">Wnt signaling pathway</keyword>
<evidence type="ECO:0000256" key="5">
    <source>
        <dbReference type="ARBA" id="ARBA00022989"/>
    </source>
</evidence>
<evidence type="ECO:0000256" key="7">
    <source>
        <dbReference type="ARBA" id="ARBA00023315"/>
    </source>
</evidence>
<evidence type="ECO:0000256" key="10">
    <source>
        <dbReference type="ARBA" id="ARBA00040371"/>
    </source>
</evidence>
<evidence type="ECO:0000256" key="2">
    <source>
        <dbReference type="ARBA" id="ARBA00022679"/>
    </source>
</evidence>
<feature type="transmembrane region" description="Helical" evidence="12">
    <location>
        <begin position="75"/>
        <end position="96"/>
    </location>
</feature>
<dbReference type="GO" id="GO:0005783">
    <property type="term" value="C:endoplasmic reticulum"/>
    <property type="evidence" value="ECO:0007669"/>
    <property type="project" value="TreeGrafter"/>
</dbReference>
<evidence type="ECO:0000313" key="14">
    <source>
        <dbReference type="Proteomes" id="UP000030665"/>
    </source>
</evidence>
<dbReference type="InterPro" id="IPR049941">
    <property type="entry name" value="LPLAT_7/PORCN-like"/>
</dbReference>
<keyword evidence="5 12" id="KW-1133">Transmembrane helix</keyword>
<comment type="similarity">
    <text evidence="8">Belongs to the membrane-bound acyltransferase family. Porcupine subfamily.</text>
</comment>
<dbReference type="GO" id="GO:0030258">
    <property type="term" value="P:lipid modification"/>
    <property type="evidence" value="ECO:0007669"/>
    <property type="project" value="TreeGrafter"/>
</dbReference>
<evidence type="ECO:0000256" key="6">
    <source>
        <dbReference type="ARBA" id="ARBA00023136"/>
    </source>
</evidence>
<feature type="transmembrane region" description="Helical" evidence="12">
    <location>
        <begin position="301"/>
        <end position="320"/>
    </location>
</feature>
<evidence type="ECO:0000313" key="13">
    <source>
        <dbReference type="EMBL" id="CDW56463.1"/>
    </source>
</evidence>
<comment type="catalytic activity">
    <reaction evidence="11">
        <text>[Wnt protein]-L-serine + (9Z)-hexadecenoyl-CoA = [Wnt protein]-O-(9Z)-hexadecenoyl-L-serine + CoA</text>
        <dbReference type="Rhea" id="RHEA:45336"/>
        <dbReference type="Rhea" id="RHEA-COMP:11170"/>
        <dbReference type="Rhea" id="RHEA-COMP:11171"/>
        <dbReference type="ChEBI" id="CHEBI:29999"/>
        <dbReference type="ChEBI" id="CHEBI:57287"/>
        <dbReference type="ChEBI" id="CHEBI:61540"/>
        <dbReference type="ChEBI" id="CHEBI:85189"/>
        <dbReference type="EC" id="2.3.1.250"/>
    </reaction>
</comment>
<dbReference type="GO" id="GO:0017147">
    <property type="term" value="F:Wnt-protein binding"/>
    <property type="evidence" value="ECO:0007669"/>
    <property type="project" value="TreeGrafter"/>
</dbReference>
<evidence type="ECO:0000256" key="12">
    <source>
        <dbReference type="SAM" id="Phobius"/>
    </source>
</evidence>
<keyword evidence="7" id="KW-0012">Acyltransferase</keyword>
<feature type="transmembrane region" description="Helical" evidence="12">
    <location>
        <begin position="159"/>
        <end position="177"/>
    </location>
</feature>
<protein>
    <recommendedName>
        <fullName evidence="10">Protein-serine O-palmitoleoyltransferase porcupine</fullName>
        <ecNumber evidence="9">2.3.1.250</ecNumber>
    </recommendedName>
</protein>
<dbReference type="PANTHER" id="PTHR13906">
    <property type="entry name" value="PORCUPINE"/>
    <property type="match status" value="1"/>
</dbReference>
<dbReference type="PANTHER" id="PTHR13906:SF12">
    <property type="entry name" value="PROTEIN-SERINE O-PALMITOLEOYLTRANSFERASE PORCUPINE"/>
    <property type="match status" value="1"/>
</dbReference>
<dbReference type="GO" id="GO:0016020">
    <property type="term" value="C:membrane"/>
    <property type="evidence" value="ECO:0007669"/>
    <property type="project" value="UniProtKB-SubCell"/>
</dbReference>
<evidence type="ECO:0000256" key="1">
    <source>
        <dbReference type="ARBA" id="ARBA00004141"/>
    </source>
</evidence>
<feature type="transmembrane region" description="Helical" evidence="12">
    <location>
        <begin position="220"/>
        <end position="238"/>
    </location>
</feature>
<gene>
    <name evidence="13" type="ORF">TTRE_0000474301</name>
</gene>
<dbReference type="Pfam" id="PF03062">
    <property type="entry name" value="MBOAT"/>
    <property type="match status" value="1"/>
</dbReference>
<dbReference type="EMBL" id="HG806042">
    <property type="protein sequence ID" value="CDW56463.1"/>
    <property type="molecule type" value="Genomic_DNA"/>
</dbReference>
<feature type="transmembrane region" description="Helical" evidence="12">
    <location>
        <begin position="108"/>
        <end position="135"/>
    </location>
</feature>
<evidence type="ECO:0000256" key="8">
    <source>
        <dbReference type="ARBA" id="ARBA00038269"/>
    </source>
</evidence>
<reference evidence="13" key="2">
    <citation type="submission" date="2014-03" db="EMBL/GenBank/DDBJ databases">
        <title>The whipworm genome and dual-species transcriptomics of an intimate host-pathogen interaction.</title>
        <authorList>
            <person name="Foth B.J."/>
            <person name="Tsai I.J."/>
            <person name="Reid A.J."/>
            <person name="Bancroft A.J."/>
            <person name="Nichol S."/>
            <person name="Tracey A."/>
            <person name="Holroyd N."/>
            <person name="Cotton J.A."/>
            <person name="Stanley E.J."/>
            <person name="Zarowiecki M."/>
            <person name="Liu J.Z."/>
            <person name="Huckvale T."/>
            <person name="Cooper P.J."/>
            <person name="Grencis R.K."/>
            <person name="Berriman M."/>
        </authorList>
    </citation>
    <scope>NUCLEOTIDE SEQUENCE [LARGE SCALE GENOMIC DNA]</scope>
</reference>
<dbReference type="OrthoDB" id="5968863at2759"/>
<keyword evidence="6 12" id="KW-0472">Membrane</keyword>
<dbReference type="GO" id="GO:0061355">
    <property type="term" value="P:Wnt protein secretion"/>
    <property type="evidence" value="ECO:0007669"/>
    <property type="project" value="TreeGrafter"/>
</dbReference>
<evidence type="ECO:0000256" key="4">
    <source>
        <dbReference type="ARBA" id="ARBA00022692"/>
    </source>
</evidence>
<keyword evidence="14" id="KW-1185">Reference proteome</keyword>
<sequence>MYRAFPYASFCFGTSKRALSANRKILLFSQLLLLSASQFNSLSGSLMILTMKCISLTFDYDVVTLKRNQLRVVPFFGYMLDVGTAMNGPWITYGSYRNSFNKMGSTMSCLALALCTGLLSFAFLVYSSCISWWLFPASSTPTGRMLVAFRDAQAFRSSHYFISFLSQTCALLAGYSFSLERPSDSKLFAIVDPLRCELPRSLVDVVISWNRSMHLFLKKYVFKPLSGYGKFVALFLTYCVSSLLHGFNFQLSAVLLSLGLYTYSEHLLRERLSEKLDACVGARRCTGPCSHNRKETHQITWFCNGAFLLLSLFHLAYLGMVYDSSDLQEQVCYTVTNDRT</sequence>
<accession>A0A077Z9X1</accession>
<name>A0A077Z9X1_TRITR</name>
<evidence type="ECO:0000256" key="3">
    <source>
        <dbReference type="ARBA" id="ARBA00022687"/>
    </source>
</evidence>
<evidence type="ECO:0000256" key="11">
    <source>
        <dbReference type="ARBA" id="ARBA00047978"/>
    </source>
</evidence>
<evidence type="ECO:0000256" key="9">
    <source>
        <dbReference type="ARBA" id="ARBA00038867"/>
    </source>
</evidence>
<comment type="subcellular location">
    <subcellularLocation>
        <location evidence="1">Membrane</location>
        <topology evidence="1">Multi-pass membrane protein</topology>
    </subcellularLocation>
</comment>
<dbReference type="AlphaFoldDB" id="A0A077Z9X1"/>
<keyword evidence="2" id="KW-0808">Transferase</keyword>
<dbReference type="GO" id="GO:1990698">
    <property type="term" value="F:palmitoleoyltransferase activity"/>
    <property type="evidence" value="ECO:0007669"/>
    <property type="project" value="UniProtKB-EC"/>
</dbReference>
<keyword evidence="4 12" id="KW-0812">Transmembrane</keyword>
<dbReference type="EC" id="2.3.1.250" evidence="9"/>
<dbReference type="STRING" id="36087.A0A077Z9X1"/>
<reference evidence="13" key="1">
    <citation type="submission" date="2014-01" db="EMBL/GenBank/DDBJ databases">
        <authorList>
            <person name="Aslett M."/>
        </authorList>
    </citation>
    <scope>NUCLEOTIDE SEQUENCE</scope>
</reference>
<dbReference type="GO" id="GO:0016055">
    <property type="term" value="P:Wnt signaling pathway"/>
    <property type="evidence" value="ECO:0007669"/>
    <property type="project" value="UniProtKB-KW"/>
</dbReference>
<organism evidence="13 14">
    <name type="scientific">Trichuris trichiura</name>
    <name type="common">Whipworm</name>
    <name type="synonym">Trichocephalus trichiurus</name>
    <dbReference type="NCBI Taxonomy" id="36087"/>
    <lineage>
        <taxon>Eukaryota</taxon>
        <taxon>Metazoa</taxon>
        <taxon>Ecdysozoa</taxon>
        <taxon>Nematoda</taxon>
        <taxon>Enoplea</taxon>
        <taxon>Dorylaimia</taxon>
        <taxon>Trichinellida</taxon>
        <taxon>Trichuridae</taxon>
        <taxon>Trichuris</taxon>
    </lineage>
</organism>
<proteinExistence type="inferred from homology"/>
<dbReference type="Proteomes" id="UP000030665">
    <property type="component" value="Unassembled WGS sequence"/>
</dbReference>